<proteinExistence type="predicted"/>
<accession>A0A6A6QEP7</accession>
<dbReference type="OrthoDB" id="10462978at2759"/>
<sequence>MEETPPAHRTLRVTELLELILLELSVQDIFQAQRVSKQWKAVIESSLPLQQAMWLAPRMPSSPPAQYEEVGIPAHCRLNTVLHSIDSPCCVIATKHFNPNLRLFADGCRIKLMTKGGLCLRMTEENVLVVSNPSDFERFFGAVRSTGENKVTWEDMQLCDPPVTRFGLSIVDPMKSVAYVDGMPKVHNESGIRMGELMKVLLWAQERFAHVLVEQKKPLVFEYATMRQLASRMGVSLK</sequence>
<dbReference type="InterPro" id="IPR001810">
    <property type="entry name" value="F-box_dom"/>
</dbReference>
<gene>
    <name evidence="2" type="ORF">BU16DRAFT_566508</name>
</gene>
<dbReference type="Gene3D" id="1.20.1280.50">
    <property type="match status" value="1"/>
</dbReference>
<dbReference type="SUPFAM" id="SSF81383">
    <property type="entry name" value="F-box domain"/>
    <property type="match status" value="1"/>
</dbReference>
<evidence type="ECO:0000313" key="3">
    <source>
        <dbReference type="Proteomes" id="UP000799750"/>
    </source>
</evidence>
<protein>
    <recommendedName>
        <fullName evidence="1">F-box domain-containing protein</fullName>
    </recommendedName>
</protein>
<organism evidence="2 3">
    <name type="scientific">Lophium mytilinum</name>
    <dbReference type="NCBI Taxonomy" id="390894"/>
    <lineage>
        <taxon>Eukaryota</taxon>
        <taxon>Fungi</taxon>
        <taxon>Dikarya</taxon>
        <taxon>Ascomycota</taxon>
        <taxon>Pezizomycotina</taxon>
        <taxon>Dothideomycetes</taxon>
        <taxon>Pleosporomycetidae</taxon>
        <taxon>Mytilinidiales</taxon>
        <taxon>Mytilinidiaceae</taxon>
        <taxon>Lophium</taxon>
    </lineage>
</organism>
<feature type="domain" description="F-box" evidence="1">
    <location>
        <begin position="15"/>
        <end position="46"/>
    </location>
</feature>
<keyword evidence="3" id="KW-1185">Reference proteome</keyword>
<dbReference type="Pfam" id="PF00646">
    <property type="entry name" value="F-box"/>
    <property type="match status" value="1"/>
</dbReference>
<evidence type="ECO:0000313" key="2">
    <source>
        <dbReference type="EMBL" id="KAF2490490.1"/>
    </source>
</evidence>
<evidence type="ECO:0000259" key="1">
    <source>
        <dbReference type="Pfam" id="PF00646"/>
    </source>
</evidence>
<dbReference type="AlphaFoldDB" id="A0A6A6QEP7"/>
<dbReference type="InterPro" id="IPR036047">
    <property type="entry name" value="F-box-like_dom_sf"/>
</dbReference>
<dbReference type="EMBL" id="MU004197">
    <property type="protein sequence ID" value="KAF2490490.1"/>
    <property type="molecule type" value="Genomic_DNA"/>
</dbReference>
<reference evidence="2" key="1">
    <citation type="journal article" date="2020" name="Stud. Mycol.">
        <title>101 Dothideomycetes genomes: a test case for predicting lifestyles and emergence of pathogens.</title>
        <authorList>
            <person name="Haridas S."/>
            <person name="Albert R."/>
            <person name="Binder M."/>
            <person name="Bloem J."/>
            <person name="Labutti K."/>
            <person name="Salamov A."/>
            <person name="Andreopoulos B."/>
            <person name="Baker S."/>
            <person name="Barry K."/>
            <person name="Bills G."/>
            <person name="Bluhm B."/>
            <person name="Cannon C."/>
            <person name="Castanera R."/>
            <person name="Culley D."/>
            <person name="Daum C."/>
            <person name="Ezra D."/>
            <person name="Gonzalez J."/>
            <person name="Henrissat B."/>
            <person name="Kuo A."/>
            <person name="Liang C."/>
            <person name="Lipzen A."/>
            <person name="Lutzoni F."/>
            <person name="Magnuson J."/>
            <person name="Mondo S."/>
            <person name="Nolan M."/>
            <person name="Ohm R."/>
            <person name="Pangilinan J."/>
            <person name="Park H.-J."/>
            <person name="Ramirez L."/>
            <person name="Alfaro M."/>
            <person name="Sun H."/>
            <person name="Tritt A."/>
            <person name="Yoshinaga Y."/>
            <person name="Zwiers L.-H."/>
            <person name="Turgeon B."/>
            <person name="Goodwin S."/>
            <person name="Spatafora J."/>
            <person name="Crous P."/>
            <person name="Grigoriev I."/>
        </authorList>
    </citation>
    <scope>NUCLEOTIDE SEQUENCE</scope>
    <source>
        <strain evidence="2">CBS 269.34</strain>
    </source>
</reference>
<dbReference type="Proteomes" id="UP000799750">
    <property type="component" value="Unassembled WGS sequence"/>
</dbReference>
<name>A0A6A6QEP7_9PEZI</name>